<dbReference type="AlphaFoldDB" id="A0AAU8KKP0"/>
<dbReference type="SUPFAM" id="SSF160631">
    <property type="entry name" value="SMI1/KNR4-like"/>
    <property type="match status" value="1"/>
</dbReference>
<dbReference type="RefSeq" id="WP_354597934.1">
    <property type="nucleotide sequence ID" value="NZ_CP136798.1"/>
</dbReference>
<name>A0AAU8KKP0_9ACTN</name>
<sequence>MTEGMAELSSLIVPFEGGAGDVVDWATVEPAYGTVFPSDYKEFVRLFGHGTIEGRIATLIPVVTSDPMVRRVAPLPDRLRSNPDYQRWSEPRAEAGGLDRILVWGETDSADVLGWITGGPDPDAWPLAVWARGDAAWTAYSCGMVGFLVRLLRGEFGRCPISDTSLVGVPHARFLHDREEERLAEEGVYPWDD</sequence>
<accession>A0AAU8KKP0</accession>
<protein>
    <recommendedName>
        <fullName evidence="2">SMI1/KNR4 family protein</fullName>
    </recommendedName>
</protein>
<evidence type="ECO:0000313" key="1">
    <source>
        <dbReference type="EMBL" id="XCN16600.1"/>
    </source>
</evidence>
<proteinExistence type="predicted"/>
<evidence type="ECO:0008006" key="2">
    <source>
        <dbReference type="Google" id="ProtNLM"/>
    </source>
</evidence>
<dbReference type="InterPro" id="IPR037883">
    <property type="entry name" value="Knr4/Smi1-like_sf"/>
</dbReference>
<gene>
    <name evidence="1" type="ORF">R1Y80_24520</name>
</gene>
<organism evidence="1">
    <name type="scientific">Streptomyces sp. JL1001</name>
    <dbReference type="NCBI Taxonomy" id="3078227"/>
    <lineage>
        <taxon>Bacteria</taxon>
        <taxon>Bacillati</taxon>
        <taxon>Actinomycetota</taxon>
        <taxon>Actinomycetes</taxon>
        <taxon>Kitasatosporales</taxon>
        <taxon>Streptomycetaceae</taxon>
        <taxon>Streptomyces</taxon>
    </lineage>
</organism>
<dbReference type="EMBL" id="CP136798">
    <property type="protein sequence ID" value="XCN16600.1"/>
    <property type="molecule type" value="Genomic_DNA"/>
</dbReference>
<reference evidence="1" key="1">
    <citation type="submission" date="2023-10" db="EMBL/GenBank/DDBJ databases">
        <title>Complete genome sequence of Streptomyces sp. JL1001.</title>
        <authorList>
            <person name="Jiang L."/>
        </authorList>
    </citation>
    <scope>NUCLEOTIDE SEQUENCE</scope>
    <source>
        <strain evidence="1">JL1001</strain>
    </source>
</reference>